<comment type="caution">
    <text evidence="4">The sequence shown here is derived from an EMBL/GenBank/DDBJ whole genome shotgun (WGS) entry which is preliminary data.</text>
</comment>
<evidence type="ECO:0000259" key="3">
    <source>
        <dbReference type="Pfam" id="PF02114"/>
    </source>
</evidence>
<dbReference type="Proteomes" id="UP000673691">
    <property type="component" value="Unassembled WGS sequence"/>
</dbReference>
<organism evidence="4 5">
    <name type="scientific">Olpidium bornovanus</name>
    <dbReference type="NCBI Taxonomy" id="278681"/>
    <lineage>
        <taxon>Eukaryota</taxon>
        <taxon>Fungi</taxon>
        <taxon>Fungi incertae sedis</taxon>
        <taxon>Olpidiomycota</taxon>
        <taxon>Olpidiomycotina</taxon>
        <taxon>Olpidiomycetes</taxon>
        <taxon>Olpidiales</taxon>
        <taxon>Olpidiaceae</taxon>
        <taxon>Olpidium</taxon>
    </lineage>
</organism>
<evidence type="ECO:0000313" key="5">
    <source>
        <dbReference type="Proteomes" id="UP000673691"/>
    </source>
</evidence>
<dbReference type="PANTHER" id="PTHR45809:SF3">
    <property type="entry name" value="VIRAL IAP-ASSOCIATED FACTOR HOMOLOG"/>
    <property type="match status" value="1"/>
</dbReference>
<dbReference type="AlphaFoldDB" id="A0A8H8DGD3"/>
<dbReference type="Pfam" id="PF02114">
    <property type="entry name" value="Phosducin"/>
    <property type="match status" value="1"/>
</dbReference>
<accession>A0A8H8DGD3</accession>
<sequence>MKPPMHLAMLFSDQTERGERGANSATMEDPNADTEWNDILRNHGILPPKEKQLTEEDIADVVLEVQKEEASRLQDAGIDEIDALLEEELDDDRRIEEMRQAVAKEKFGFVTEISEKDFVKEVTEASKDAPVVVHLYQSSIVACRILNERLSALAKKYRSTKFAKIVASKCIHGYPDHNCPTMLVPGKIARFTWRHDVAARRGGRRRRHVVDWETCEAIFGFWKKDS</sequence>
<evidence type="ECO:0000313" key="4">
    <source>
        <dbReference type="EMBL" id="KAG5457253.1"/>
    </source>
</evidence>
<dbReference type="GO" id="GO:0006457">
    <property type="term" value="P:protein folding"/>
    <property type="evidence" value="ECO:0007669"/>
    <property type="project" value="TreeGrafter"/>
</dbReference>
<name>A0A8H8DGD3_9FUNG</name>
<evidence type="ECO:0000256" key="2">
    <source>
        <dbReference type="SAM" id="MobiDB-lite"/>
    </source>
</evidence>
<proteinExistence type="inferred from homology"/>
<gene>
    <name evidence="4" type="ORF">BJ554DRAFT_2784</name>
</gene>
<dbReference type="OrthoDB" id="45518at2759"/>
<dbReference type="InterPro" id="IPR024253">
    <property type="entry name" value="Phosducin_thioredoxin-like_dom"/>
</dbReference>
<dbReference type="EMBL" id="JAEFCI010010370">
    <property type="protein sequence ID" value="KAG5457253.1"/>
    <property type="molecule type" value="Genomic_DNA"/>
</dbReference>
<protein>
    <submittedName>
        <fullName evidence="4">Thioredoxin-like protein</fullName>
    </submittedName>
</protein>
<feature type="domain" description="Phosducin" evidence="3">
    <location>
        <begin position="93"/>
        <end position="170"/>
    </location>
</feature>
<dbReference type="InterPro" id="IPR051498">
    <property type="entry name" value="Phosducin-like_chap/apop_reg"/>
</dbReference>
<evidence type="ECO:0000256" key="1">
    <source>
        <dbReference type="ARBA" id="ARBA00009686"/>
    </source>
</evidence>
<keyword evidence="5" id="KW-1185">Reference proteome</keyword>
<dbReference type="Gene3D" id="3.40.30.10">
    <property type="entry name" value="Glutaredoxin"/>
    <property type="match status" value="1"/>
</dbReference>
<feature type="region of interest" description="Disordered" evidence="2">
    <location>
        <begin position="13"/>
        <end position="35"/>
    </location>
</feature>
<dbReference type="SUPFAM" id="SSF52833">
    <property type="entry name" value="Thioredoxin-like"/>
    <property type="match status" value="1"/>
</dbReference>
<reference evidence="4 5" key="1">
    <citation type="journal article" name="Sci. Rep.">
        <title>Genome-scale phylogenetic analyses confirm Olpidium as the closest living zoosporic fungus to the non-flagellated, terrestrial fungi.</title>
        <authorList>
            <person name="Chang Y."/>
            <person name="Rochon D."/>
            <person name="Sekimoto S."/>
            <person name="Wang Y."/>
            <person name="Chovatia M."/>
            <person name="Sandor L."/>
            <person name="Salamov A."/>
            <person name="Grigoriev I.V."/>
            <person name="Stajich J.E."/>
            <person name="Spatafora J.W."/>
        </authorList>
    </citation>
    <scope>NUCLEOTIDE SEQUENCE [LARGE SCALE GENOMIC DNA]</scope>
    <source>
        <strain evidence="4">S191</strain>
    </source>
</reference>
<dbReference type="PANTHER" id="PTHR45809">
    <property type="entry name" value="VIRAL IAP-ASSOCIATED FACTOR HOMOLOG"/>
    <property type="match status" value="1"/>
</dbReference>
<comment type="similarity">
    <text evidence="1">Belongs to the phosducin family.</text>
</comment>
<dbReference type="InterPro" id="IPR036249">
    <property type="entry name" value="Thioredoxin-like_sf"/>
</dbReference>
<dbReference type="GO" id="GO:0005737">
    <property type="term" value="C:cytoplasm"/>
    <property type="evidence" value="ECO:0007669"/>
    <property type="project" value="TreeGrafter"/>
</dbReference>